<dbReference type="InterPro" id="IPR026960">
    <property type="entry name" value="RVT-Znf"/>
</dbReference>
<protein>
    <submittedName>
        <fullName evidence="3">Ribonuclease H</fullName>
    </submittedName>
</protein>
<organism evidence="3 4">
    <name type="scientific">Senna tora</name>
    <dbReference type="NCBI Taxonomy" id="362788"/>
    <lineage>
        <taxon>Eukaryota</taxon>
        <taxon>Viridiplantae</taxon>
        <taxon>Streptophyta</taxon>
        <taxon>Embryophyta</taxon>
        <taxon>Tracheophyta</taxon>
        <taxon>Spermatophyta</taxon>
        <taxon>Magnoliopsida</taxon>
        <taxon>eudicotyledons</taxon>
        <taxon>Gunneridae</taxon>
        <taxon>Pentapetalae</taxon>
        <taxon>rosids</taxon>
        <taxon>fabids</taxon>
        <taxon>Fabales</taxon>
        <taxon>Fabaceae</taxon>
        <taxon>Caesalpinioideae</taxon>
        <taxon>Cassia clade</taxon>
        <taxon>Senna</taxon>
    </lineage>
</organism>
<accession>A0A834TUB9</accession>
<dbReference type="InterPro" id="IPR012337">
    <property type="entry name" value="RNaseH-like_sf"/>
</dbReference>
<dbReference type="InterPro" id="IPR002156">
    <property type="entry name" value="RNaseH_domain"/>
</dbReference>
<evidence type="ECO:0000313" key="4">
    <source>
        <dbReference type="Proteomes" id="UP000634136"/>
    </source>
</evidence>
<dbReference type="PANTHER" id="PTHR47723:SF19">
    <property type="entry name" value="POLYNUCLEOTIDYL TRANSFERASE, RIBONUCLEASE H-LIKE SUPERFAMILY PROTEIN"/>
    <property type="match status" value="1"/>
</dbReference>
<evidence type="ECO:0000313" key="3">
    <source>
        <dbReference type="EMBL" id="KAF7828673.1"/>
    </source>
</evidence>
<dbReference type="GO" id="GO:0004523">
    <property type="term" value="F:RNA-DNA hybrid ribonuclease activity"/>
    <property type="evidence" value="ECO:0007669"/>
    <property type="project" value="InterPro"/>
</dbReference>
<name>A0A834TUB9_9FABA</name>
<dbReference type="InterPro" id="IPR036397">
    <property type="entry name" value="RNaseH_sf"/>
</dbReference>
<evidence type="ECO:0000259" key="2">
    <source>
        <dbReference type="Pfam" id="PF13966"/>
    </source>
</evidence>
<sequence length="476" mass="54962">MKKCELYKIPTRTYCESDEARLCWECDAKNQRWSIRDGNGAAFWTDRWGNLPLPLCQYASVDIDEVTRQRTVASYRSESGGWRSSDFEHYFDHNTLIRVMSEMPPNPLRGSDKICWGVGGDGNFTVKKAYFSIEKQDRIGRNWNWMWKMNIPERVKLFMWQMLHLKLPTNARCSKWSDKSDCCVWCCNHIEDTIHVLRDCQHAMKAWRNLVHPSKLALFVGCDFDNWIALNRKTDFGLRDGIEWTQVWAVGMWMIWHWRNKACFEENFQRPFKPHMRILEFVKEIDDAACSILDHQDNVARKEVLVAWEKPPKGWVKLNSDGAVKGSDGNAGCGAIIRDHNGSWVAGVVRSLWECSVLKSEAWGMFEPIHLALSLNLKRIVVEADSKCLVDGILKGRNINFEVSGIIDEIFILLQQFDEWKVQHKWREGNNCVDFLANLGASCNAPRLILNHPPSGLENLLRADALGIQVFRLAAL</sequence>
<dbReference type="PANTHER" id="PTHR47723">
    <property type="entry name" value="OS05G0353850 PROTEIN"/>
    <property type="match status" value="1"/>
</dbReference>
<feature type="domain" description="Reverse transcriptase zinc-binding" evidence="2">
    <location>
        <begin position="124"/>
        <end position="207"/>
    </location>
</feature>
<keyword evidence="4" id="KW-1185">Reference proteome</keyword>
<dbReference type="AlphaFoldDB" id="A0A834TUB9"/>
<comment type="caution">
    <text evidence="3">The sequence shown here is derived from an EMBL/GenBank/DDBJ whole genome shotgun (WGS) entry which is preliminary data.</text>
</comment>
<dbReference type="SUPFAM" id="SSF53098">
    <property type="entry name" value="Ribonuclease H-like"/>
    <property type="match status" value="1"/>
</dbReference>
<dbReference type="Pfam" id="PF13966">
    <property type="entry name" value="zf-RVT"/>
    <property type="match status" value="1"/>
</dbReference>
<gene>
    <name evidence="3" type="ORF">G2W53_019837</name>
</gene>
<dbReference type="CDD" id="cd06222">
    <property type="entry name" value="RNase_H_like"/>
    <property type="match status" value="1"/>
</dbReference>
<dbReference type="Gene3D" id="3.30.420.10">
    <property type="entry name" value="Ribonuclease H-like superfamily/Ribonuclease H"/>
    <property type="match status" value="1"/>
</dbReference>
<proteinExistence type="predicted"/>
<dbReference type="Pfam" id="PF13456">
    <property type="entry name" value="RVT_3"/>
    <property type="match status" value="1"/>
</dbReference>
<dbReference type="Proteomes" id="UP000634136">
    <property type="component" value="Unassembled WGS sequence"/>
</dbReference>
<feature type="domain" description="RNase H type-1" evidence="1">
    <location>
        <begin position="319"/>
        <end position="439"/>
    </location>
</feature>
<reference evidence="3" key="1">
    <citation type="submission" date="2020-09" db="EMBL/GenBank/DDBJ databases">
        <title>Genome-Enabled Discovery of Anthraquinone Biosynthesis in Senna tora.</title>
        <authorList>
            <person name="Kang S.-H."/>
            <person name="Pandey R.P."/>
            <person name="Lee C.-M."/>
            <person name="Sim J.-S."/>
            <person name="Jeong J.-T."/>
            <person name="Choi B.-S."/>
            <person name="Jung M."/>
            <person name="Ginzburg D."/>
            <person name="Zhao K."/>
            <person name="Won S.Y."/>
            <person name="Oh T.-J."/>
            <person name="Yu Y."/>
            <person name="Kim N.-H."/>
            <person name="Lee O.R."/>
            <person name="Lee T.-H."/>
            <person name="Bashyal P."/>
            <person name="Kim T.-S."/>
            <person name="Lee W.-H."/>
            <person name="Kawkins C."/>
            <person name="Kim C.-K."/>
            <person name="Kim J.S."/>
            <person name="Ahn B.O."/>
            <person name="Rhee S.Y."/>
            <person name="Sohng J.K."/>
        </authorList>
    </citation>
    <scope>NUCLEOTIDE SEQUENCE</scope>
    <source>
        <tissue evidence="3">Leaf</tissue>
    </source>
</reference>
<dbReference type="InterPro" id="IPR044730">
    <property type="entry name" value="RNase_H-like_dom_plant"/>
</dbReference>
<dbReference type="GO" id="GO:0003676">
    <property type="term" value="F:nucleic acid binding"/>
    <property type="evidence" value="ECO:0007669"/>
    <property type="project" value="InterPro"/>
</dbReference>
<evidence type="ECO:0000259" key="1">
    <source>
        <dbReference type="Pfam" id="PF13456"/>
    </source>
</evidence>
<dbReference type="EMBL" id="JAAIUW010000006">
    <property type="protein sequence ID" value="KAF7828673.1"/>
    <property type="molecule type" value="Genomic_DNA"/>
</dbReference>
<dbReference type="InterPro" id="IPR053151">
    <property type="entry name" value="RNase_H-like"/>
</dbReference>
<dbReference type="OrthoDB" id="1391789at2759"/>